<evidence type="ECO:0000256" key="1">
    <source>
        <dbReference type="ARBA" id="ARBA00038454"/>
    </source>
</evidence>
<protein>
    <submittedName>
        <fullName evidence="3">GAF domain protein</fullName>
    </submittedName>
</protein>
<dbReference type="RefSeq" id="WP_006188234.1">
    <property type="nucleotide sequence ID" value="NZ_ACYH01000024.1"/>
</dbReference>
<dbReference type="Gene3D" id="3.30.450.40">
    <property type="match status" value="1"/>
</dbReference>
<dbReference type="GO" id="GO:0033745">
    <property type="term" value="F:L-methionine-(R)-S-oxide reductase activity"/>
    <property type="evidence" value="ECO:0007669"/>
    <property type="project" value="TreeGrafter"/>
</dbReference>
<dbReference type="PANTHER" id="PTHR21021">
    <property type="entry name" value="GAF/PUTATIVE CYTOSKELETAL PROTEIN"/>
    <property type="match status" value="1"/>
</dbReference>
<dbReference type="InterPro" id="IPR051330">
    <property type="entry name" value="Phosphatase_reg/MetRdx"/>
</dbReference>
<dbReference type="GO" id="GO:0005829">
    <property type="term" value="C:cytosol"/>
    <property type="evidence" value="ECO:0007669"/>
    <property type="project" value="TreeGrafter"/>
</dbReference>
<dbReference type="InterPro" id="IPR003018">
    <property type="entry name" value="GAF"/>
</dbReference>
<sequence length="145" mass="15972">MKEKLAQYRALIEGETDIIAVMANTSAFIMENISGLNWAGFYRMEDDDLVLGPFQGRPACYRIEQGKGVCGHCAANRKSIIVPDVHAFPGHIACDSASKSELVVPVIHHGTLFGVIDLDAPEYNRFTDADKLFIEGIAEIFSQKL</sequence>
<dbReference type="PROSITE" id="PS01320">
    <property type="entry name" value="UPF0067"/>
    <property type="match status" value="1"/>
</dbReference>
<dbReference type="Pfam" id="PF13185">
    <property type="entry name" value="GAF_2"/>
    <property type="match status" value="1"/>
</dbReference>
<accession>C8PNW6</accession>
<comment type="similarity">
    <text evidence="1">Belongs to the free Met sulfoxide reductase family.</text>
</comment>
<reference evidence="3 4" key="1">
    <citation type="submission" date="2009-07" db="EMBL/GenBank/DDBJ databases">
        <authorList>
            <person name="Madupu R."/>
            <person name="Sebastian Y."/>
            <person name="Durkin A.S."/>
            <person name="Torralba M."/>
            <person name="Methe B."/>
            <person name="Sutton G.G."/>
            <person name="Strausberg R.L."/>
            <person name="Nelson K.E."/>
        </authorList>
    </citation>
    <scope>NUCLEOTIDE SEQUENCE [LARGE SCALE GENOMIC DNA]</scope>
    <source>
        <strain evidence="3 4">ATCC 35580</strain>
    </source>
</reference>
<proteinExistence type="inferred from homology"/>
<dbReference type="InterPro" id="IPR029016">
    <property type="entry name" value="GAF-like_dom_sf"/>
</dbReference>
<dbReference type="InterPro" id="IPR000614">
    <property type="entry name" value="FRMsr_CS"/>
</dbReference>
<evidence type="ECO:0000313" key="3">
    <source>
        <dbReference type="EMBL" id="EEV20829.1"/>
    </source>
</evidence>
<dbReference type="OrthoDB" id="9796252at2"/>
<organism evidence="3 4">
    <name type="scientific">Treponema vincentii ATCC 35580</name>
    <dbReference type="NCBI Taxonomy" id="596324"/>
    <lineage>
        <taxon>Bacteria</taxon>
        <taxon>Pseudomonadati</taxon>
        <taxon>Spirochaetota</taxon>
        <taxon>Spirochaetia</taxon>
        <taxon>Spirochaetales</taxon>
        <taxon>Treponemataceae</taxon>
        <taxon>Treponema</taxon>
    </lineage>
</organism>
<dbReference type="AlphaFoldDB" id="C8PNW6"/>
<comment type="caution">
    <text evidence="3">The sequence shown here is derived from an EMBL/GenBank/DDBJ whole genome shotgun (WGS) entry which is preliminary data.</text>
</comment>
<dbReference type="PANTHER" id="PTHR21021:SF15">
    <property type="entry name" value="FREE METHIONINE-R-SULFOXIDE REDUCTASE"/>
    <property type="match status" value="1"/>
</dbReference>
<dbReference type="Proteomes" id="UP000004509">
    <property type="component" value="Unassembled WGS sequence"/>
</dbReference>
<feature type="domain" description="GAF" evidence="2">
    <location>
        <begin position="31"/>
        <end position="142"/>
    </location>
</feature>
<dbReference type="STRING" id="596324.TREVI0001_1685"/>
<name>C8PNW6_9SPIR</name>
<dbReference type="eggNOG" id="COG1956">
    <property type="taxonomic scope" value="Bacteria"/>
</dbReference>
<evidence type="ECO:0000313" key="4">
    <source>
        <dbReference type="Proteomes" id="UP000004509"/>
    </source>
</evidence>
<dbReference type="FunFam" id="3.30.450.40:FF:000008">
    <property type="entry name" value="GAF domain-containing proteins"/>
    <property type="match status" value="1"/>
</dbReference>
<gene>
    <name evidence="3" type="ORF">TREVI0001_1685</name>
</gene>
<dbReference type="EMBL" id="ACYH01000024">
    <property type="protein sequence ID" value="EEV20829.1"/>
    <property type="molecule type" value="Genomic_DNA"/>
</dbReference>
<evidence type="ECO:0000259" key="2">
    <source>
        <dbReference type="Pfam" id="PF13185"/>
    </source>
</evidence>
<dbReference type="SUPFAM" id="SSF55781">
    <property type="entry name" value="GAF domain-like"/>
    <property type="match status" value="1"/>
</dbReference>